<protein>
    <submittedName>
        <fullName evidence="1">Glycosyltransferase</fullName>
    </submittedName>
</protein>
<dbReference type="EMBL" id="APJA01000006">
    <property type="protein sequence ID" value="ERK32250.1"/>
    <property type="molecule type" value="Genomic_DNA"/>
</dbReference>
<keyword evidence="1" id="KW-0808">Transferase</keyword>
<dbReference type="STRING" id="1294142.CINTURNW_0476"/>
<accession>U2Q0F7</accession>
<organism evidence="1 2">
    <name type="scientific">Clostridium intestinale URNW</name>
    <dbReference type="NCBI Taxonomy" id="1294142"/>
    <lineage>
        <taxon>Bacteria</taxon>
        <taxon>Bacillati</taxon>
        <taxon>Bacillota</taxon>
        <taxon>Clostridia</taxon>
        <taxon>Eubacteriales</taxon>
        <taxon>Clostridiaceae</taxon>
        <taxon>Clostridium</taxon>
    </lineage>
</organism>
<sequence>MVTIIKMLKKIYHLARLKKEKDFMSNIASFIDFDAVENIKPAKTRTITFVVPGMSAYSGGHTSILRLGTQLCELGYEIKYVSYIVQTKEEMIKNAKINLSSYRGDILTNNELNSIKTDIVVATSWESTFFVKKISGYKMYFVQDYEPYFHLYGEAFLFAKKTYDLGLHMVSLGKWNKHMIEKNCEIKSDIDVIEFPYEKSEYSNVERNYDAYKNKSDFTIAVYIKNTGKRAPYIIQHILENVKNELVKDNIYLSIKYYGEDKYFKGSSGENLGKLTKSQLFSLYKEADFGMCASLTNISLVPYEMLATGLPLIEFEDGTYKYFLPEDSAIITTFNWKDLYYNIKESIRNPELIKKRSEKAYLALENLSWRNSAQQFSNILNRIVDK</sequence>
<dbReference type="eggNOG" id="COG0438">
    <property type="taxonomic scope" value="Bacteria"/>
</dbReference>
<proteinExistence type="predicted"/>
<dbReference type="Proteomes" id="UP000016721">
    <property type="component" value="Unassembled WGS sequence"/>
</dbReference>
<dbReference type="PATRIC" id="fig|1294142.3.peg.454"/>
<dbReference type="AlphaFoldDB" id="U2Q0F7"/>
<dbReference type="HOGENOM" id="CLU_060931_0_0_9"/>
<reference evidence="1 2" key="1">
    <citation type="journal article" date="2013" name="Genome Announc.">
        <title>Draft Genome Sequence of the Hydrogen- and Ethanol-Producing Bacterium Clostridium intestinale Strain URNW.</title>
        <authorList>
            <person name="Lal S."/>
            <person name="Ramachandran U."/>
            <person name="Zhang X."/>
            <person name="Sparling R."/>
            <person name="Levin D.B."/>
        </authorList>
    </citation>
    <scope>NUCLEOTIDE SEQUENCE [LARGE SCALE GENOMIC DNA]</scope>
    <source>
        <strain evidence="1 2">URNW</strain>
    </source>
</reference>
<dbReference type="GO" id="GO:0016740">
    <property type="term" value="F:transferase activity"/>
    <property type="evidence" value="ECO:0007669"/>
    <property type="project" value="UniProtKB-KW"/>
</dbReference>
<dbReference type="SUPFAM" id="SSF53756">
    <property type="entry name" value="UDP-Glycosyltransferase/glycogen phosphorylase"/>
    <property type="match status" value="1"/>
</dbReference>
<gene>
    <name evidence="1" type="ORF">CINTURNW_0476</name>
</gene>
<evidence type="ECO:0000313" key="2">
    <source>
        <dbReference type="Proteomes" id="UP000016721"/>
    </source>
</evidence>
<keyword evidence="2" id="KW-1185">Reference proteome</keyword>
<dbReference type="Gene3D" id="3.40.50.11090">
    <property type="match status" value="1"/>
</dbReference>
<evidence type="ECO:0000313" key="1">
    <source>
        <dbReference type="EMBL" id="ERK32250.1"/>
    </source>
</evidence>
<name>U2Q0F7_9CLOT</name>
<comment type="caution">
    <text evidence="1">The sequence shown here is derived from an EMBL/GenBank/DDBJ whole genome shotgun (WGS) entry which is preliminary data.</text>
</comment>
<dbReference type="Gene3D" id="3.40.50.2000">
    <property type="entry name" value="Glycogen Phosphorylase B"/>
    <property type="match status" value="1"/>
</dbReference>
<dbReference type="RefSeq" id="WP_021800532.1">
    <property type="nucleotide sequence ID" value="NZ_KI273145.1"/>
</dbReference>